<name>A0A1Y2I844_TRAC3</name>
<keyword evidence="2" id="KW-1185">Reference proteome</keyword>
<protein>
    <submittedName>
        <fullName evidence="1">Uncharacterized protein</fullName>
    </submittedName>
</protein>
<dbReference type="EMBL" id="KZ084171">
    <property type="protein sequence ID" value="OSC96662.1"/>
    <property type="molecule type" value="Genomic_DNA"/>
</dbReference>
<sequence>MTFFDVPIIPSAPLRLGQRVTIREIVPCDDFLPSRSARGTNHYMAKEQEMRGIVVAIRPAEATLTEVVVRNERREDLEAFAHLTIQHIQNVTVAMSLTQRLIRRAMLPFLLDARRIPVDRQPVVLRNEWKWVDGRRVLREAGSYTNVMRRRRAGGDDM</sequence>
<organism evidence="1 2">
    <name type="scientific">Trametes coccinea (strain BRFM310)</name>
    <name type="common">Pycnoporus coccineus</name>
    <dbReference type="NCBI Taxonomy" id="1353009"/>
    <lineage>
        <taxon>Eukaryota</taxon>
        <taxon>Fungi</taxon>
        <taxon>Dikarya</taxon>
        <taxon>Basidiomycota</taxon>
        <taxon>Agaricomycotina</taxon>
        <taxon>Agaricomycetes</taxon>
        <taxon>Polyporales</taxon>
        <taxon>Polyporaceae</taxon>
        <taxon>Trametes</taxon>
    </lineage>
</organism>
<evidence type="ECO:0000313" key="2">
    <source>
        <dbReference type="Proteomes" id="UP000193067"/>
    </source>
</evidence>
<accession>A0A1Y2I844</accession>
<reference evidence="1 2" key="1">
    <citation type="journal article" date="2015" name="Biotechnol. Biofuels">
        <title>Enhanced degradation of softwood versus hardwood by the white-rot fungus Pycnoporus coccineus.</title>
        <authorList>
            <person name="Couturier M."/>
            <person name="Navarro D."/>
            <person name="Chevret D."/>
            <person name="Henrissat B."/>
            <person name="Piumi F."/>
            <person name="Ruiz-Duenas F.J."/>
            <person name="Martinez A.T."/>
            <person name="Grigoriev I.V."/>
            <person name="Riley R."/>
            <person name="Lipzen A."/>
            <person name="Berrin J.G."/>
            <person name="Master E.R."/>
            <person name="Rosso M.N."/>
        </authorList>
    </citation>
    <scope>NUCLEOTIDE SEQUENCE [LARGE SCALE GENOMIC DNA]</scope>
    <source>
        <strain evidence="1 2">BRFM310</strain>
    </source>
</reference>
<proteinExistence type="predicted"/>
<dbReference type="AlphaFoldDB" id="A0A1Y2I844"/>
<gene>
    <name evidence="1" type="ORF">PYCCODRAFT_1378760</name>
</gene>
<dbReference type="OrthoDB" id="2756971at2759"/>
<dbReference type="Proteomes" id="UP000193067">
    <property type="component" value="Unassembled WGS sequence"/>
</dbReference>
<evidence type="ECO:0000313" key="1">
    <source>
        <dbReference type="EMBL" id="OSC96662.1"/>
    </source>
</evidence>